<evidence type="ECO:0000256" key="1">
    <source>
        <dbReference type="ARBA" id="ARBA00004162"/>
    </source>
</evidence>
<evidence type="ECO:0000256" key="5">
    <source>
        <dbReference type="ARBA" id="ARBA00022927"/>
    </source>
</evidence>
<keyword evidence="5 9" id="KW-0653">Protein transport</keyword>
<comment type="caution">
    <text evidence="10">The sequence shown here is derived from an EMBL/GenBank/DDBJ whole genome shotgun (WGS) entry which is preliminary data.</text>
</comment>
<dbReference type="Proteomes" id="UP000007364">
    <property type="component" value="Unassembled WGS sequence"/>
</dbReference>
<keyword evidence="7 9" id="KW-0811">Translocation</keyword>
<comment type="similarity">
    <text evidence="9">Belongs to the TatA/E family.</text>
</comment>
<keyword evidence="3 9" id="KW-1003">Cell membrane</keyword>
<keyword evidence="8 9" id="KW-0472">Membrane</keyword>
<dbReference type="EMBL" id="AMSG01000035">
    <property type="protein sequence ID" value="EKF54011.1"/>
    <property type="molecule type" value="Genomic_DNA"/>
</dbReference>
<gene>
    <name evidence="9" type="primary">tatA</name>
    <name evidence="10" type="ORF">I215_14576</name>
</gene>
<proteinExistence type="inferred from homology"/>
<organism evidence="10 11">
    <name type="scientific">Galbibacter marinus</name>
    <dbReference type="NCBI Taxonomy" id="555500"/>
    <lineage>
        <taxon>Bacteria</taxon>
        <taxon>Pseudomonadati</taxon>
        <taxon>Bacteroidota</taxon>
        <taxon>Flavobacteriia</taxon>
        <taxon>Flavobacteriales</taxon>
        <taxon>Flavobacteriaceae</taxon>
        <taxon>Galbibacter</taxon>
    </lineage>
</organism>
<evidence type="ECO:0000256" key="7">
    <source>
        <dbReference type="ARBA" id="ARBA00023010"/>
    </source>
</evidence>
<evidence type="ECO:0000256" key="9">
    <source>
        <dbReference type="HAMAP-Rule" id="MF_00236"/>
    </source>
</evidence>
<dbReference type="GO" id="GO:0043953">
    <property type="term" value="P:protein transport by the Tat complex"/>
    <property type="evidence" value="ECO:0007669"/>
    <property type="project" value="UniProtKB-UniRule"/>
</dbReference>
<reference evidence="10 11" key="1">
    <citation type="journal article" date="2012" name="J. Bacteriol.">
        <title>Genome Sequence of Galbibacter marinum Type Strain ck-I2-15.</title>
        <authorList>
            <person name="Lai Q."/>
            <person name="Li C."/>
            <person name="Shao Z."/>
        </authorList>
    </citation>
    <scope>NUCLEOTIDE SEQUENCE [LARGE SCALE GENOMIC DNA]</scope>
    <source>
        <strain evidence="11">ck-I2-15</strain>
    </source>
</reference>
<dbReference type="Gene3D" id="1.20.5.3310">
    <property type="match status" value="1"/>
</dbReference>
<name>K2PZE6_9FLAO</name>
<evidence type="ECO:0000256" key="3">
    <source>
        <dbReference type="ARBA" id="ARBA00022475"/>
    </source>
</evidence>
<keyword evidence="11" id="KW-1185">Reference proteome</keyword>
<evidence type="ECO:0000256" key="8">
    <source>
        <dbReference type="ARBA" id="ARBA00023136"/>
    </source>
</evidence>
<protein>
    <recommendedName>
        <fullName evidence="9">Sec-independent protein translocase protein TatA</fullName>
    </recommendedName>
</protein>
<dbReference type="RefSeq" id="WP_008992745.1">
    <property type="nucleotide sequence ID" value="NZ_AMSG01000035.1"/>
</dbReference>
<dbReference type="InterPro" id="IPR003369">
    <property type="entry name" value="TatA/B/E"/>
</dbReference>
<dbReference type="Pfam" id="PF02416">
    <property type="entry name" value="TatA_B_E"/>
    <property type="match status" value="1"/>
</dbReference>
<comment type="subcellular location">
    <subcellularLocation>
        <location evidence="1 9">Cell membrane</location>
        <topology evidence="1 9">Single-pass membrane protein</topology>
    </subcellularLocation>
</comment>
<feature type="transmembrane region" description="Helical" evidence="9">
    <location>
        <begin position="6"/>
        <end position="23"/>
    </location>
</feature>
<evidence type="ECO:0000256" key="6">
    <source>
        <dbReference type="ARBA" id="ARBA00022989"/>
    </source>
</evidence>
<sequence>MFLFISGAEIVFILIIVVMVFGADKLPGIARELGKGMRQLKNATNEVKSEIQKSAEKNGLDSDFTKGIGEEVTKVKDDLENFTGSVKRKL</sequence>
<accession>K2PZE6</accession>
<evidence type="ECO:0000313" key="11">
    <source>
        <dbReference type="Proteomes" id="UP000007364"/>
    </source>
</evidence>
<dbReference type="AlphaFoldDB" id="K2PZE6"/>
<dbReference type="OrthoDB" id="1525160at2"/>
<keyword evidence="2 9" id="KW-0813">Transport</keyword>
<keyword evidence="6 9" id="KW-1133">Transmembrane helix</keyword>
<dbReference type="eggNOG" id="COG1826">
    <property type="taxonomic scope" value="Bacteria"/>
</dbReference>
<comment type="function">
    <text evidence="9">Part of the twin-arginine translocation (Tat) system that transports large folded proteins containing a characteristic twin-arginine motif in their signal peptide across membranes. TatA could form the protein-conducting channel of the Tat system.</text>
</comment>
<dbReference type="GO" id="GO:0033281">
    <property type="term" value="C:TAT protein transport complex"/>
    <property type="evidence" value="ECO:0007669"/>
    <property type="project" value="UniProtKB-UniRule"/>
</dbReference>
<dbReference type="InterPro" id="IPR006312">
    <property type="entry name" value="TatA/E"/>
</dbReference>
<evidence type="ECO:0000256" key="2">
    <source>
        <dbReference type="ARBA" id="ARBA00022448"/>
    </source>
</evidence>
<keyword evidence="4 9" id="KW-0812">Transmembrane</keyword>
<dbReference type="GO" id="GO:0008320">
    <property type="term" value="F:protein transmembrane transporter activity"/>
    <property type="evidence" value="ECO:0007669"/>
    <property type="project" value="UniProtKB-UniRule"/>
</dbReference>
<comment type="subunit">
    <text evidence="9">Forms a complex with TatC.</text>
</comment>
<dbReference type="PANTHER" id="PTHR42982:SF1">
    <property type="entry name" value="SEC-INDEPENDENT PROTEIN TRANSLOCASE PROTEIN TATA"/>
    <property type="match status" value="1"/>
</dbReference>
<dbReference type="PANTHER" id="PTHR42982">
    <property type="entry name" value="SEC-INDEPENDENT PROTEIN TRANSLOCASE PROTEIN TATA"/>
    <property type="match status" value="1"/>
</dbReference>
<dbReference type="STRING" id="555500.I215_14576"/>
<evidence type="ECO:0000313" key="10">
    <source>
        <dbReference type="EMBL" id="EKF54011.1"/>
    </source>
</evidence>
<dbReference type="HAMAP" id="MF_00236">
    <property type="entry name" value="TatA_E"/>
    <property type="match status" value="1"/>
</dbReference>
<evidence type="ECO:0000256" key="4">
    <source>
        <dbReference type="ARBA" id="ARBA00022692"/>
    </source>
</evidence>